<accession>A0A8I6XYY4</accession>
<reference evidence="6" key="3">
    <citation type="submission" date="2022-01" db="UniProtKB">
        <authorList>
            <consortium name="EnsemblPlants"/>
        </authorList>
    </citation>
    <scope>IDENTIFICATION</scope>
    <source>
        <strain evidence="6">subsp. vulgare</strain>
    </source>
</reference>
<dbReference type="OMA" id="WISRIRF"/>
<dbReference type="InterPro" id="IPR039391">
    <property type="entry name" value="Phytocyanin-like"/>
</dbReference>
<evidence type="ECO:0000256" key="1">
    <source>
        <dbReference type="ARBA" id="ARBA00022723"/>
    </source>
</evidence>
<proteinExistence type="predicted"/>
<feature type="chain" id="PRO_5035163557" description="Phytocyanin domain-containing protein" evidence="4">
    <location>
        <begin position="22"/>
        <end position="175"/>
    </location>
</feature>
<dbReference type="OrthoDB" id="2012800at2759"/>
<dbReference type="PANTHER" id="PTHR33021">
    <property type="entry name" value="BLUE COPPER PROTEIN"/>
    <property type="match status" value="1"/>
</dbReference>
<dbReference type="KEGG" id="hvg:123401583"/>
<keyword evidence="1" id="KW-0479">Metal-binding</keyword>
<dbReference type="SMR" id="A0A8I6XYY4"/>
<evidence type="ECO:0000313" key="7">
    <source>
        <dbReference type="Proteomes" id="UP000011116"/>
    </source>
</evidence>
<dbReference type="CDD" id="cd04216">
    <property type="entry name" value="Phytocyanin"/>
    <property type="match status" value="1"/>
</dbReference>
<keyword evidence="2" id="KW-0186">Copper</keyword>
<dbReference type="EnsemblPlants" id="HORVU.MOREX.r3.6HG0555520.1">
    <property type="protein sequence ID" value="HORVU.MOREX.r3.6HG0555520.1.CDS1"/>
    <property type="gene ID" value="HORVU.MOREX.r3.6HG0555520"/>
</dbReference>
<dbReference type="GeneID" id="123401583"/>
<evidence type="ECO:0000256" key="2">
    <source>
        <dbReference type="ARBA" id="ARBA00023008"/>
    </source>
</evidence>
<dbReference type="GO" id="GO:0009055">
    <property type="term" value="F:electron transfer activity"/>
    <property type="evidence" value="ECO:0007669"/>
    <property type="project" value="InterPro"/>
</dbReference>
<dbReference type="GO" id="GO:0005886">
    <property type="term" value="C:plasma membrane"/>
    <property type="evidence" value="ECO:0000318"/>
    <property type="project" value="GO_Central"/>
</dbReference>
<reference evidence="7" key="1">
    <citation type="journal article" date="2012" name="Nature">
        <title>A physical, genetic and functional sequence assembly of the barley genome.</title>
        <authorList>
            <consortium name="The International Barley Genome Sequencing Consortium"/>
            <person name="Mayer K.F."/>
            <person name="Waugh R."/>
            <person name="Brown J.W."/>
            <person name="Schulman A."/>
            <person name="Langridge P."/>
            <person name="Platzer M."/>
            <person name="Fincher G.B."/>
            <person name="Muehlbauer G.J."/>
            <person name="Sato K."/>
            <person name="Close T.J."/>
            <person name="Wise R.P."/>
            <person name="Stein N."/>
        </authorList>
    </citation>
    <scope>NUCLEOTIDE SEQUENCE [LARGE SCALE GENOMIC DNA]</scope>
    <source>
        <strain evidence="7">cv. Morex</strain>
    </source>
</reference>
<keyword evidence="3" id="KW-0325">Glycoprotein</keyword>
<keyword evidence="7" id="KW-1185">Reference proteome</keyword>
<dbReference type="FunFam" id="2.60.40.420:FF:000003">
    <property type="entry name" value="Blue copper"/>
    <property type="match status" value="1"/>
</dbReference>
<dbReference type="RefSeq" id="XP_044951347.1">
    <property type="nucleotide sequence ID" value="XM_045095412.1"/>
</dbReference>
<keyword evidence="4" id="KW-0732">Signal</keyword>
<dbReference type="Pfam" id="PF02298">
    <property type="entry name" value="Cu_bind_like"/>
    <property type="match status" value="1"/>
</dbReference>
<gene>
    <name evidence="6" type="primary">LOC123401583</name>
</gene>
<dbReference type="PROSITE" id="PS51485">
    <property type="entry name" value="PHYTOCYANIN"/>
    <property type="match status" value="1"/>
</dbReference>
<dbReference type="Gramene" id="HORVU.MOREX.r3.6HG0555520.1">
    <property type="protein sequence ID" value="HORVU.MOREX.r3.6HG0555520.1.CDS1"/>
    <property type="gene ID" value="HORVU.MOREX.r3.6HG0555520"/>
</dbReference>
<dbReference type="InterPro" id="IPR008972">
    <property type="entry name" value="Cupredoxin"/>
</dbReference>
<dbReference type="PANTHER" id="PTHR33021:SF458">
    <property type="entry name" value="PHYTOCYANIN DOMAIN-CONTAINING PROTEIN"/>
    <property type="match status" value="1"/>
</dbReference>
<protein>
    <recommendedName>
        <fullName evidence="5">Phytocyanin domain-containing protein</fullName>
    </recommendedName>
</protein>
<name>A0A8I6XYY4_HORVV</name>
<feature type="domain" description="Phytocyanin" evidence="5">
    <location>
        <begin position="22"/>
        <end position="122"/>
    </location>
</feature>
<dbReference type="SUPFAM" id="SSF49503">
    <property type="entry name" value="Cupredoxins"/>
    <property type="match status" value="1"/>
</dbReference>
<organism evidence="6 7">
    <name type="scientific">Hordeum vulgare subsp. vulgare</name>
    <name type="common">Domesticated barley</name>
    <dbReference type="NCBI Taxonomy" id="112509"/>
    <lineage>
        <taxon>Eukaryota</taxon>
        <taxon>Viridiplantae</taxon>
        <taxon>Streptophyta</taxon>
        <taxon>Embryophyta</taxon>
        <taxon>Tracheophyta</taxon>
        <taxon>Spermatophyta</taxon>
        <taxon>Magnoliopsida</taxon>
        <taxon>Liliopsida</taxon>
        <taxon>Poales</taxon>
        <taxon>Poaceae</taxon>
        <taxon>BOP clade</taxon>
        <taxon>Pooideae</taxon>
        <taxon>Triticodae</taxon>
        <taxon>Triticeae</taxon>
        <taxon>Hordeinae</taxon>
        <taxon>Hordeum</taxon>
    </lineage>
</organism>
<dbReference type="GO" id="GO:0046872">
    <property type="term" value="F:metal ion binding"/>
    <property type="evidence" value="ECO:0007669"/>
    <property type="project" value="UniProtKB-KW"/>
</dbReference>
<feature type="signal peptide" evidence="4">
    <location>
        <begin position="1"/>
        <end position="21"/>
    </location>
</feature>
<dbReference type="AlphaFoldDB" id="A0A8I6XYY4"/>
<evidence type="ECO:0000313" key="6">
    <source>
        <dbReference type="EnsemblPlants" id="HORVU.MOREX.r3.6HG0555520.1.CDS1"/>
    </source>
</evidence>
<evidence type="ECO:0000259" key="5">
    <source>
        <dbReference type="PROSITE" id="PS51485"/>
    </source>
</evidence>
<dbReference type="Gene3D" id="2.60.40.420">
    <property type="entry name" value="Cupredoxins - blue copper proteins"/>
    <property type="match status" value="1"/>
</dbReference>
<dbReference type="PROSITE" id="PS00196">
    <property type="entry name" value="COPPER_BLUE"/>
    <property type="match status" value="1"/>
</dbReference>
<evidence type="ECO:0000256" key="4">
    <source>
        <dbReference type="SAM" id="SignalP"/>
    </source>
</evidence>
<reference evidence="6" key="2">
    <citation type="submission" date="2020-10" db="EMBL/GenBank/DDBJ databases">
        <authorList>
            <person name="Scholz U."/>
            <person name="Mascher M."/>
            <person name="Fiebig A."/>
        </authorList>
    </citation>
    <scope>NUCLEOTIDE SEQUENCE [LARGE SCALE GENOMIC DNA]</scope>
    <source>
        <strain evidence="6">cv. Morex</strain>
    </source>
</reference>
<evidence type="ECO:0000256" key="3">
    <source>
        <dbReference type="ARBA" id="ARBA00023180"/>
    </source>
</evidence>
<dbReference type="Proteomes" id="UP000011116">
    <property type="component" value="Chromosome 6H"/>
</dbReference>
<dbReference type="InterPro" id="IPR003245">
    <property type="entry name" value="Phytocyanin_dom"/>
</dbReference>
<sequence>MKTKFLILITVAMNMIGTALSISHMVGAPGGSWDLQTNYSQWISRIRFTTSDELHFLYPTTMYNVVEVSKAGHDRCNASNPIAKFSTGTDVVSLAATGTRYFICSFPGHCVAGMKVQVNVKSKIVRTVQRCRGTGNRRRCQSKTVPSSAAAAGVYHSVVARLSVAAVVVGLTLFF</sequence>
<dbReference type="InterPro" id="IPR028871">
    <property type="entry name" value="BlueCu_1_BS"/>
</dbReference>
<dbReference type="Gramene" id="HORVU.MOREX.r2.6HG0461440.1">
    <property type="protein sequence ID" value="HORVU.MOREX.r2.6HG0461440.1.CDS.1"/>
    <property type="gene ID" value="HORVU.MOREX.r2.6HG0461440"/>
</dbReference>